<keyword evidence="2" id="KW-0067">ATP-binding</keyword>
<comment type="caution">
    <text evidence="2">The sequence shown here is derived from an EMBL/GenBank/DDBJ whole genome shotgun (WGS) entry which is preliminary data.</text>
</comment>
<dbReference type="InterPro" id="IPR003959">
    <property type="entry name" value="ATPase_AAA_core"/>
</dbReference>
<keyword evidence="3" id="KW-1185">Reference proteome</keyword>
<name>A0ABN0YHE4_9CAUL</name>
<dbReference type="GO" id="GO:0005524">
    <property type="term" value="F:ATP binding"/>
    <property type="evidence" value="ECO:0007669"/>
    <property type="project" value="UniProtKB-KW"/>
</dbReference>
<evidence type="ECO:0000313" key="3">
    <source>
        <dbReference type="Proteomes" id="UP001500791"/>
    </source>
</evidence>
<accession>A0ABN0YHE4</accession>
<dbReference type="RefSeq" id="WP_167177639.1">
    <property type="nucleotide sequence ID" value="NZ_BAAAEJ010000007.1"/>
</dbReference>
<dbReference type="Gene3D" id="3.40.50.300">
    <property type="entry name" value="P-loop containing nucleotide triphosphate hydrolases"/>
    <property type="match status" value="1"/>
</dbReference>
<dbReference type="InterPro" id="IPR027417">
    <property type="entry name" value="P-loop_NTPase"/>
</dbReference>
<gene>
    <name evidence="2" type="ORF">GCM10009093_21970</name>
</gene>
<evidence type="ECO:0000313" key="2">
    <source>
        <dbReference type="EMBL" id="GAA0394977.1"/>
    </source>
</evidence>
<dbReference type="EMBL" id="BAAAEJ010000007">
    <property type="protein sequence ID" value="GAA0394977.1"/>
    <property type="molecule type" value="Genomic_DNA"/>
</dbReference>
<protein>
    <submittedName>
        <fullName evidence="2">ATP-binding protein</fullName>
    </submittedName>
</protein>
<dbReference type="SUPFAM" id="SSF52540">
    <property type="entry name" value="P-loop containing nucleoside triphosphate hydrolases"/>
    <property type="match status" value="1"/>
</dbReference>
<feature type="domain" description="ATPase AAA-type core" evidence="1">
    <location>
        <begin position="48"/>
        <end position="367"/>
    </location>
</feature>
<dbReference type="Pfam" id="PF13304">
    <property type="entry name" value="AAA_21"/>
    <property type="match status" value="1"/>
</dbReference>
<proteinExistence type="predicted"/>
<dbReference type="Proteomes" id="UP001500791">
    <property type="component" value="Unassembled WGS sequence"/>
</dbReference>
<sequence length="435" mass="48915">MLLRFGVTNFASIRQPMEISFVASRAIKDRGPELFPVAPRRDALPVLLIYGANASGKTTVYSALRTMRSHVLSSFARRAPDARIEFTPFALDEESKDSPTVLECDFLIDQVRFHYGFEYDSKSYRREWLYSYPEGQPRLLFDRDVKTKTISFGKHLKGQNRVIESFARDNSLFLSAAAQYGHQQLSDVYHFFAHKLLFVGSSFTVDGTVKNLSGELDPRIISFLKMADTGIAGARFEKVATNKDQLDLYQDISKVLLPRILNSNEKFDGDFNFPSHTSKLSLGHLGANGKPVYLDFNTESRGTVRLIHLLQTALKALDRGGTLVVDELDVSLHTLLAREFVAIFSRSETNPRSAQLLATTHDTNVLSSNYVRRDQVWFAEKSVYGDTTLFPLTDMRTRGSDNLERGYIQGRFGAVPYLGSLSDFIRADSADDVDG</sequence>
<keyword evidence="2" id="KW-0547">Nucleotide-binding</keyword>
<reference evidence="2 3" key="1">
    <citation type="journal article" date="2019" name="Int. J. Syst. Evol. Microbiol.">
        <title>The Global Catalogue of Microorganisms (GCM) 10K type strain sequencing project: providing services to taxonomists for standard genome sequencing and annotation.</title>
        <authorList>
            <consortium name="The Broad Institute Genomics Platform"/>
            <consortium name="The Broad Institute Genome Sequencing Center for Infectious Disease"/>
            <person name="Wu L."/>
            <person name="Ma J."/>
        </authorList>
    </citation>
    <scope>NUCLEOTIDE SEQUENCE [LARGE SCALE GENOMIC DNA]</scope>
    <source>
        <strain evidence="2 3">JCM 13476</strain>
    </source>
</reference>
<dbReference type="PANTHER" id="PTHR40396:SF1">
    <property type="entry name" value="ATPASE AAA-TYPE CORE DOMAIN-CONTAINING PROTEIN"/>
    <property type="match status" value="1"/>
</dbReference>
<dbReference type="PANTHER" id="PTHR40396">
    <property type="entry name" value="ATPASE-LIKE PROTEIN"/>
    <property type="match status" value="1"/>
</dbReference>
<organism evidence="2 3">
    <name type="scientific">Brevundimonas terrae</name>
    <dbReference type="NCBI Taxonomy" id="363631"/>
    <lineage>
        <taxon>Bacteria</taxon>
        <taxon>Pseudomonadati</taxon>
        <taxon>Pseudomonadota</taxon>
        <taxon>Alphaproteobacteria</taxon>
        <taxon>Caulobacterales</taxon>
        <taxon>Caulobacteraceae</taxon>
        <taxon>Brevundimonas</taxon>
    </lineage>
</organism>
<evidence type="ECO:0000259" key="1">
    <source>
        <dbReference type="Pfam" id="PF13304"/>
    </source>
</evidence>